<dbReference type="SUPFAM" id="SSF117987">
    <property type="entry name" value="CRISPR-associated protein"/>
    <property type="match status" value="2"/>
</dbReference>
<sequence>MTTPVATGSGTTTQQAWLTRLLLNPGHRQVQFDLANAAGLHRRLMKLVPDGLGESPRAQAGLLFRLDTQGAVTALLVQTRTPVDTSRLPTGYAQAQTRDMGPMLTSLRPGLPLRYRFLGNTIRRCGRNSTVGRWKQAVPLHGDDADQWWIERATGAGLVLNTLASEPAQALAASHPVSSESPGKSGPQTAGAGRGAKGSTVRIEHAATLFQGTATVQDPAALREALLKGIGRSKSYGCGLLSLAPAGRDG</sequence>
<dbReference type="NCBIfam" id="TIGR01907">
    <property type="entry name" value="casE_Cse3"/>
    <property type="match status" value="1"/>
</dbReference>
<feature type="region of interest" description="Disordered" evidence="1">
    <location>
        <begin position="170"/>
        <end position="198"/>
    </location>
</feature>
<evidence type="ECO:0000256" key="1">
    <source>
        <dbReference type="SAM" id="MobiDB-lite"/>
    </source>
</evidence>
<keyword evidence="3" id="KW-1185">Reference proteome</keyword>
<comment type="caution">
    <text evidence="2">The sequence shown here is derived from an EMBL/GenBank/DDBJ whole genome shotgun (WGS) entry which is preliminary data.</text>
</comment>
<proteinExistence type="predicted"/>
<reference evidence="2 3" key="1">
    <citation type="submission" date="2023-05" db="EMBL/GenBank/DDBJ databases">
        <title>Streptantibioticus silvisoli sp. nov., acidotolerant actinomycetes 1 from pine litter.</title>
        <authorList>
            <person name="Swiecimska M."/>
            <person name="Golinska P."/>
            <person name="Sangal V."/>
            <person name="Wachnowicz B."/>
            <person name="Goodfellow M."/>
        </authorList>
    </citation>
    <scope>NUCLEOTIDE SEQUENCE [LARGE SCALE GENOMIC DNA]</scope>
    <source>
        <strain evidence="2 3">DSM 42109</strain>
    </source>
</reference>
<organism evidence="2 3">
    <name type="scientific">Streptomyces iconiensis</name>
    <dbReference type="NCBI Taxonomy" id="1384038"/>
    <lineage>
        <taxon>Bacteria</taxon>
        <taxon>Bacillati</taxon>
        <taxon>Actinomycetota</taxon>
        <taxon>Actinomycetes</taxon>
        <taxon>Kitasatosporales</taxon>
        <taxon>Streptomycetaceae</taxon>
        <taxon>Streptomyces</taxon>
    </lineage>
</organism>
<dbReference type="SMART" id="SM01101">
    <property type="entry name" value="CRISPR_assoc"/>
    <property type="match status" value="1"/>
</dbReference>
<dbReference type="Pfam" id="PF08798">
    <property type="entry name" value="CRISPR_assoc"/>
    <property type="match status" value="1"/>
</dbReference>
<accession>A0ABT6ZNE6</accession>
<gene>
    <name evidence="2" type="primary">cas6e</name>
    <name evidence="2" type="ORF">NMN56_001145</name>
</gene>
<dbReference type="CDD" id="cd09727">
    <property type="entry name" value="Cas6_I-E"/>
    <property type="match status" value="1"/>
</dbReference>
<evidence type="ECO:0000313" key="2">
    <source>
        <dbReference type="EMBL" id="MDJ1130577.1"/>
    </source>
</evidence>
<feature type="compositionally biased region" description="Polar residues" evidence="1">
    <location>
        <begin position="176"/>
        <end position="188"/>
    </location>
</feature>
<dbReference type="Gene3D" id="3.30.70.1210">
    <property type="entry name" value="Crispr-associated protein, domain 2"/>
    <property type="match status" value="1"/>
</dbReference>
<dbReference type="InterPro" id="IPR010179">
    <property type="entry name" value="CRISPR-assoc_prot_Cse3"/>
</dbReference>
<protein>
    <submittedName>
        <fullName evidence="2">Type I-E CRISPR-associated protein Cas6/Cse3/CasE</fullName>
    </submittedName>
</protein>
<dbReference type="Proteomes" id="UP001214441">
    <property type="component" value="Unassembled WGS sequence"/>
</dbReference>
<dbReference type="Gene3D" id="3.30.70.1200">
    <property type="entry name" value="Crispr-associated protein, domain 1"/>
    <property type="match status" value="1"/>
</dbReference>
<dbReference type="RefSeq" id="WP_274039745.1">
    <property type="nucleotide sequence ID" value="NZ_JANCPR020000001.1"/>
</dbReference>
<name>A0ABT6ZNE6_9ACTN</name>
<evidence type="ECO:0000313" key="3">
    <source>
        <dbReference type="Proteomes" id="UP001214441"/>
    </source>
</evidence>
<dbReference type="EMBL" id="JANCPR020000001">
    <property type="protein sequence ID" value="MDJ1130577.1"/>
    <property type="molecule type" value="Genomic_DNA"/>
</dbReference>